<proteinExistence type="predicted"/>
<reference evidence="2" key="1">
    <citation type="submission" date="2015-12" db="EMBL/GenBank/DDBJ databases">
        <title>Gene expression during late stages of embryo sac development: a critical building block for successful pollen-pistil interactions.</title>
        <authorList>
            <person name="Liu Y."/>
            <person name="Joly V."/>
            <person name="Sabar M."/>
            <person name="Matton D.P."/>
        </authorList>
    </citation>
    <scope>NUCLEOTIDE SEQUENCE</scope>
</reference>
<protein>
    <submittedName>
        <fullName evidence="2">Putative ovule protein</fullName>
    </submittedName>
</protein>
<feature type="non-terminal residue" evidence="2">
    <location>
        <position position="1"/>
    </location>
</feature>
<feature type="region of interest" description="Disordered" evidence="1">
    <location>
        <begin position="71"/>
        <end position="93"/>
    </location>
</feature>
<evidence type="ECO:0000313" key="2">
    <source>
        <dbReference type="EMBL" id="JAP11270.1"/>
    </source>
</evidence>
<sequence>FLILIDNPTSSSSQKRCRKFHQFGELQETTERCCEVFSSSSSHSRDESLPSTIPVPAYINAPRPFSTKADLIPTANSLSSPPNQPTGPAYIPRSNISVSEIKARASSVGYPQTAGVGCTDDKILNWKTVDA</sequence>
<dbReference type="EMBL" id="GEDG01031627">
    <property type="protein sequence ID" value="JAP11270.1"/>
    <property type="molecule type" value="Transcribed_RNA"/>
</dbReference>
<accession>A0A0V0GVI3</accession>
<organism evidence="2">
    <name type="scientific">Solanum chacoense</name>
    <name type="common">Chaco potato</name>
    <dbReference type="NCBI Taxonomy" id="4108"/>
    <lineage>
        <taxon>Eukaryota</taxon>
        <taxon>Viridiplantae</taxon>
        <taxon>Streptophyta</taxon>
        <taxon>Embryophyta</taxon>
        <taxon>Tracheophyta</taxon>
        <taxon>Spermatophyta</taxon>
        <taxon>Magnoliopsida</taxon>
        <taxon>eudicotyledons</taxon>
        <taxon>Gunneridae</taxon>
        <taxon>Pentapetalae</taxon>
        <taxon>asterids</taxon>
        <taxon>lamiids</taxon>
        <taxon>Solanales</taxon>
        <taxon>Solanaceae</taxon>
        <taxon>Solanoideae</taxon>
        <taxon>Solaneae</taxon>
        <taxon>Solanum</taxon>
    </lineage>
</organism>
<name>A0A0V0GVI3_SOLCH</name>
<evidence type="ECO:0000256" key="1">
    <source>
        <dbReference type="SAM" id="MobiDB-lite"/>
    </source>
</evidence>
<dbReference type="AlphaFoldDB" id="A0A0V0GVI3"/>